<feature type="transmembrane region" description="Helical" evidence="1">
    <location>
        <begin position="20"/>
        <end position="53"/>
    </location>
</feature>
<gene>
    <name evidence="2" type="ORF">Pfra01_000278200</name>
</gene>
<evidence type="ECO:0000313" key="2">
    <source>
        <dbReference type="EMBL" id="GMF21278.1"/>
    </source>
</evidence>
<protein>
    <submittedName>
        <fullName evidence="2">Unnamed protein product</fullName>
    </submittedName>
</protein>
<evidence type="ECO:0000313" key="3">
    <source>
        <dbReference type="Proteomes" id="UP001165121"/>
    </source>
</evidence>
<dbReference type="EMBL" id="BSXT01000223">
    <property type="protein sequence ID" value="GMF21278.1"/>
    <property type="molecule type" value="Genomic_DNA"/>
</dbReference>
<keyword evidence="1" id="KW-0472">Membrane</keyword>
<dbReference type="AlphaFoldDB" id="A0A9W6TWJ3"/>
<sequence>MLQFFDENGNKVEEIRYEGLYVALLFVVVVVVVVVLGGRLTLFFYFFVLLLFCSVAHWDEDSIAEFIENKLLPEEEVVEEVEEIVEVEVQADKP</sequence>
<accession>A0A9W6TWJ3</accession>
<organism evidence="2 3">
    <name type="scientific">Phytophthora fragariaefolia</name>
    <dbReference type="NCBI Taxonomy" id="1490495"/>
    <lineage>
        <taxon>Eukaryota</taxon>
        <taxon>Sar</taxon>
        <taxon>Stramenopiles</taxon>
        <taxon>Oomycota</taxon>
        <taxon>Peronosporomycetes</taxon>
        <taxon>Peronosporales</taxon>
        <taxon>Peronosporaceae</taxon>
        <taxon>Phytophthora</taxon>
    </lineage>
</organism>
<keyword evidence="1" id="KW-1133">Transmembrane helix</keyword>
<keyword evidence="1" id="KW-0812">Transmembrane</keyword>
<comment type="caution">
    <text evidence="2">The sequence shown here is derived from an EMBL/GenBank/DDBJ whole genome shotgun (WGS) entry which is preliminary data.</text>
</comment>
<dbReference type="Proteomes" id="UP001165121">
    <property type="component" value="Unassembled WGS sequence"/>
</dbReference>
<reference evidence="2" key="1">
    <citation type="submission" date="2023-04" db="EMBL/GenBank/DDBJ databases">
        <title>Phytophthora fragariaefolia NBRC 109709.</title>
        <authorList>
            <person name="Ichikawa N."/>
            <person name="Sato H."/>
            <person name="Tonouchi N."/>
        </authorList>
    </citation>
    <scope>NUCLEOTIDE SEQUENCE</scope>
    <source>
        <strain evidence="2">NBRC 109709</strain>
    </source>
</reference>
<name>A0A9W6TWJ3_9STRA</name>
<evidence type="ECO:0000256" key="1">
    <source>
        <dbReference type="SAM" id="Phobius"/>
    </source>
</evidence>
<proteinExistence type="predicted"/>
<keyword evidence="3" id="KW-1185">Reference proteome</keyword>